<evidence type="ECO:0000256" key="5">
    <source>
        <dbReference type="ARBA" id="ARBA00022519"/>
    </source>
</evidence>
<dbReference type="Proteomes" id="UP000516656">
    <property type="component" value="Chromosome 1"/>
</dbReference>
<name>A0A1V1V452_PHODP</name>
<keyword evidence="9 13" id="KW-0249">Electron transport</keyword>
<comment type="similarity">
    <text evidence="2 13">Belongs to the TorC/TorY family.</text>
</comment>
<evidence type="ECO:0000313" key="17">
    <source>
        <dbReference type="EMBL" id="BAX53534.1"/>
    </source>
</evidence>
<feature type="binding site" description="covalent" evidence="14">
    <location>
        <position position="77"/>
    </location>
    <ligand>
        <name>heme</name>
        <dbReference type="ChEBI" id="CHEBI:30413"/>
        <label>2</label>
    </ligand>
</feature>
<dbReference type="Pfam" id="PF03264">
    <property type="entry name" value="Cytochrom_NNT"/>
    <property type="match status" value="1"/>
</dbReference>
<reference evidence="18 20" key="3">
    <citation type="submission" date="2020-09" db="EMBL/GenBank/DDBJ databases">
        <title>Complete, closed and curated genome sequences of Photobacterium damselae subsp. piscicida isolates from Australia indicate localised evolution and additional plasmid-borne pathogenicity mechanisms.</title>
        <authorList>
            <person name="Baseggio L."/>
            <person name="Silayeva O."/>
            <person name="Buller N."/>
            <person name="Landos M."/>
            <person name="Engelstaedter J."/>
            <person name="Barnes A.C."/>
        </authorList>
    </citation>
    <scope>NUCLEOTIDE SEQUENCE [LARGE SCALE GENOMIC DNA]</scope>
    <source>
        <strain evidence="18 20">AS-16-0540-1</strain>
    </source>
</reference>
<dbReference type="InterPro" id="IPR038266">
    <property type="entry name" value="NapC/NirT_cytc_sf"/>
</dbReference>
<feature type="binding site" description="axial binding residue" evidence="15">
    <location>
        <position position="335"/>
    </location>
    <ligand>
        <name>heme</name>
        <dbReference type="ChEBI" id="CHEBI:30413"/>
        <label>5</label>
    </ligand>
    <ligandPart>
        <name>Fe</name>
        <dbReference type="ChEBI" id="CHEBI:18248"/>
    </ligandPart>
</feature>
<evidence type="ECO:0000256" key="10">
    <source>
        <dbReference type="ARBA" id="ARBA00022989"/>
    </source>
</evidence>
<accession>A0A1V1V452</accession>
<evidence type="ECO:0000256" key="3">
    <source>
        <dbReference type="ARBA" id="ARBA00022448"/>
    </source>
</evidence>
<dbReference type="AlphaFoldDB" id="A0A1V1V452"/>
<feature type="binding site" description="covalent" evidence="14">
    <location>
        <position position="142"/>
    </location>
    <ligand>
        <name>heme</name>
        <dbReference type="ChEBI" id="CHEBI:30413"/>
        <label>3</label>
    </ligand>
</feature>
<dbReference type="Pfam" id="PF09626">
    <property type="entry name" value="DHC"/>
    <property type="match status" value="1"/>
</dbReference>
<evidence type="ECO:0000256" key="15">
    <source>
        <dbReference type="PIRSR" id="PIRSR000014-2"/>
    </source>
</evidence>
<feature type="binding site" description="covalent" evidence="14">
    <location>
        <position position="174"/>
    </location>
    <ligand>
        <name>heme</name>
        <dbReference type="ChEBI" id="CHEBI:30413"/>
        <label>4</label>
    </ligand>
</feature>
<evidence type="ECO:0000313" key="20">
    <source>
        <dbReference type="Proteomes" id="UP000516656"/>
    </source>
</evidence>
<dbReference type="GO" id="GO:0009061">
    <property type="term" value="P:anaerobic respiration"/>
    <property type="evidence" value="ECO:0007669"/>
    <property type="project" value="TreeGrafter"/>
</dbReference>
<dbReference type="SUPFAM" id="SSF48695">
    <property type="entry name" value="Multiheme cytochromes"/>
    <property type="match status" value="1"/>
</dbReference>
<keyword evidence="6 13" id="KW-0349">Heme</keyword>
<feature type="binding site" description="covalent" evidence="14">
    <location>
        <position position="139"/>
    </location>
    <ligand>
        <name>heme</name>
        <dbReference type="ChEBI" id="CHEBI:30413"/>
        <label>3</label>
    </ligand>
</feature>
<feature type="binding site" description="axial binding residue" evidence="15">
    <location>
        <position position="81"/>
    </location>
    <ligand>
        <name>heme</name>
        <dbReference type="ChEBI" id="CHEBI:30413"/>
        <label>2</label>
    </ligand>
    <ligandPart>
        <name>Fe</name>
        <dbReference type="ChEBI" id="CHEBI:18248"/>
    </ligandPart>
</feature>
<protein>
    <recommendedName>
        <fullName evidence="13">Cytochrome c-type protein</fullName>
    </recommendedName>
</protein>
<evidence type="ECO:0000313" key="19">
    <source>
        <dbReference type="Proteomes" id="UP000218676"/>
    </source>
</evidence>
<keyword evidence="12 13" id="KW-0472">Membrane</keyword>
<evidence type="ECO:0000256" key="8">
    <source>
        <dbReference type="ARBA" id="ARBA00022723"/>
    </source>
</evidence>
<evidence type="ECO:0000256" key="7">
    <source>
        <dbReference type="ARBA" id="ARBA00022692"/>
    </source>
</evidence>
<comment type="PTM">
    <text evidence="14">Binds 5 heme groups per subunit.</text>
</comment>
<keyword evidence="4 13" id="KW-1003">Cell membrane</keyword>
<feature type="binding site" description="axial binding residue" evidence="15">
    <location>
        <position position="52"/>
    </location>
    <ligand>
        <name>heme</name>
        <dbReference type="ChEBI" id="CHEBI:30413"/>
        <label>1</label>
    </ligand>
    <ligandPart>
        <name>Fe</name>
        <dbReference type="ChEBI" id="CHEBI:18248"/>
    </ligandPart>
</feature>
<dbReference type="GO" id="GO:0020037">
    <property type="term" value="F:heme binding"/>
    <property type="evidence" value="ECO:0007669"/>
    <property type="project" value="UniProtKB-UniRule"/>
</dbReference>
<evidence type="ECO:0000256" key="9">
    <source>
        <dbReference type="ARBA" id="ARBA00022982"/>
    </source>
</evidence>
<reference evidence="17" key="1">
    <citation type="journal article" date="2017" name="Genome Announc.">
        <title>Whole-Genome Sequence of Photobacterium damselae subsp. piscicida Strain 91-197, Isolated from Hybrid Striped Bass (Morone sp.) in the United States.</title>
        <authorList>
            <person name="Teru Y."/>
            <person name="Hikima J."/>
            <person name="Kono T."/>
            <person name="Sakai M."/>
            <person name="Takano T."/>
            <person name="Hawke J.P."/>
            <person name="Takeyama H."/>
            <person name="Aoki T."/>
        </authorList>
    </citation>
    <scope>NUCLEOTIDE SEQUENCE</scope>
    <source>
        <strain evidence="17">91-197</strain>
    </source>
</reference>
<keyword evidence="11 13" id="KW-0408">Iron</keyword>
<evidence type="ECO:0000256" key="2">
    <source>
        <dbReference type="ARBA" id="ARBA00006417"/>
    </source>
</evidence>
<dbReference type="Gene3D" id="1.10.3820.10">
    <property type="entry name" value="Di-heme elbow motif domain"/>
    <property type="match status" value="1"/>
</dbReference>
<dbReference type="PANTHER" id="PTHR30333:SF2">
    <property type="entry name" value="CYTOCHROME C-TYPE PROTEIN TORC"/>
    <property type="match status" value="1"/>
</dbReference>
<evidence type="ECO:0000313" key="18">
    <source>
        <dbReference type="EMBL" id="QOD57395.1"/>
    </source>
</evidence>
<evidence type="ECO:0000256" key="11">
    <source>
        <dbReference type="ARBA" id="ARBA00023004"/>
    </source>
</evidence>
<feature type="binding site" description="covalent" evidence="14">
    <location>
        <position position="48"/>
    </location>
    <ligand>
        <name>heme</name>
        <dbReference type="ChEBI" id="CHEBI:30413"/>
        <label>1</label>
    </ligand>
</feature>
<feature type="binding site" description="covalent" evidence="14">
    <location>
        <position position="334"/>
    </location>
    <ligand>
        <name>heme</name>
        <dbReference type="ChEBI" id="CHEBI:30413"/>
        <label>5</label>
    </ligand>
</feature>
<keyword evidence="8 13" id="KW-0479">Metal-binding</keyword>
<dbReference type="GO" id="GO:0005506">
    <property type="term" value="F:iron ion binding"/>
    <property type="evidence" value="ECO:0007669"/>
    <property type="project" value="UniProtKB-UniRule"/>
</dbReference>
<dbReference type="GO" id="GO:0005886">
    <property type="term" value="C:plasma membrane"/>
    <property type="evidence" value="ECO:0007669"/>
    <property type="project" value="UniProtKB-SubCell"/>
</dbReference>
<dbReference type="PIRSF" id="PIRSF000014">
    <property type="entry name" value="4_hem_cytch_TorC"/>
    <property type="match status" value="1"/>
</dbReference>
<feature type="binding site" description="axial binding residue" evidence="15">
    <location>
        <position position="143"/>
    </location>
    <ligand>
        <name>heme</name>
        <dbReference type="ChEBI" id="CHEBI:30413"/>
        <label>3</label>
    </ligand>
    <ligandPart>
        <name>Fe</name>
        <dbReference type="ChEBI" id="CHEBI:18248"/>
    </ligandPart>
</feature>
<evidence type="ECO:0000256" key="1">
    <source>
        <dbReference type="ARBA" id="ARBA00004249"/>
    </source>
</evidence>
<feature type="binding site" description="covalent" evidence="14">
    <location>
        <position position="171"/>
    </location>
    <ligand>
        <name>heme</name>
        <dbReference type="ChEBI" id="CHEBI:30413"/>
        <label>4</label>
    </ligand>
</feature>
<sequence>MKKFWHFLTKPSSRYSVLAIAIVFILITLAGVFTFHETIEFTSTNEFCTSCHSMKQNYIEYKTSLHYKNAYGVRAECRDCHIPENNPIDFMKAKMGGLGDIYSEFVSKDIDTPAKFEANRLRMAEDVWKMMKATNSAPCKSCHAYSAMDHAKQSPAAAAAMTPAAAKDMNCIECHKGIVHQLPHMKNGFQAEFTQLSASAETAPRANNLYAITSKQLFAAKGSSSAQGQLFPASEVKVLDRQGDELQIQISGWAQQGLTANMLMQEMGKKIVVAALEPELQKTQKVIATETAKDGAKWDHVEVTAWIAQKGMIATLKPLWTYAENMYQDSCSQCHAAPKPSHLTANEWIGSLNSMRQYFILNKNEERVLLKYLQLHAKDSEQAAQTATK</sequence>
<evidence type="ECO:0000256" key="6">
    <source>
        <dbReference type="ARBA" id="ARBA00022617"/>
    </source>
</evidence>
<dbReference type="NCBIfam" id="NF011606">
    <property type="entry name" value="PRK15032.1"/>
    <property type="match status" value="1"/>
</dbReference>
<dbReference type="InterPro" id="IPR051174">
    <property type="entry name" value="Cytochrome_c-type_ET"/>
</dbReference>
<dbReference type="Proteomes" id="UP000218676">
    <property type="component" value="Chromosome 1"/>
</dbReference>
<feature type="domain" description="NapC/NirT cytochrome c N-terminal" evidence="16">
    <location>
        <begin position="11"/>
        <end position="185"/>
    </location>
</feature>
<dbReference type="RefSeq" id="WP_086957027.1">
    <property type="nucleotide sequence ID" value="NZ_AP018045.1"/>
</dbReference>
<dbReference type="PANTHER" id="PTHR30333">
    <property type="entry name" value="CYTOCHROME C-TYPE PROTEIN"/>
    <property type="match status" value="1"/>
</dbReference>
<feature type="binding site" description="covalent" evidence="14">
    <location>
        <position position="80"/>
    </location>
    <ligand>
        <name>heme</name>
        <dbReference type="ChEBI" id="CHEBI:30413"/>
        <label>2</label>
    </ligand>
</feature>
<organism evidence="17 19">
    <name type="scientific">Photobacterium damsela subsp. piscicida</name>
    <name type="common">Pasteurella piscicida</name>
    <dbReference type="NCBI Taxonomy" id="38294"/>
    <lineage>
        <taxon>Bacteria</taxon>
        <taxon>Pseudomonadati</taxon>
        <taxon>Pseudomonadota</taxon>
        <taxon>Gammaproteobacteria</taxon>
        <taxon>Vibrionales</taxon>
        <taxon>Vibrionaceae</taxon>
        <taxon>Photobacterium</taxon>
    </lineage>
</organism>
<evidence type="ECO:0000259" key="16">
    <source>
        <dbReference type="Pfam" id="PF03264"/>
    </source>
</evidence>
<dbReference type="GO" id="GO:0009055">
    <property type="term" value="F:electron transfer activity"/>
    <property type="evidence" value="ECO:0007669"/>
    <property type="project" value="UniProtKB-UniRule"/>
</dbReference>
<comment type="subcellular location">
    <subcellularLocation>
        <location evidence="1">Cell inner membrane</location>
        <topology evidence="1">Single-pass type II membrane protein</topology>
    </subcellularLocation>
</comment>
<dbReference type="InterPro" id="IPR009154">
    <property type="entry name" value="Membr-bd_4haem_cyt_TorC"/>
</dbReference>
<dbReference type="EMBL" id="AP018045">
    <property type="protein sequence ID" value="BAX53534.1"/>
    <property type="molecule type" value="Genomic_DNA"/>
</dbReference>
<dbReference type="InterPro" id="IPR036280">
    <property type="entry name" value="Multihaem_cyt_sf"/>
</dbReference>
<evidence type="ECO:0000256" key="13">
    <source>
        <dbReference type="PIRNR" id="PIRNR000014"/>
    </source>
</evidence>
<evidence type="ECO:0000256" key="14">
    <source>
        <dbReference type="PIRSR" id="PIRSR000014-1"/>
    </source>
</evidence>
<dbReference type="EMBL" id="CP061854">
    <property type="protein sequence ID" value="QOD57395.1"/>
    <property type="molecule type" value="Genomic_DNA"/>
</dbReference>
<feature type="binding site" description="covalent" evidence="14">
    <location>
        <position position="51"/>
    </location>
    <ligand>
        <name>heme</name>
        <dbReference type="ChEBI" id="CHEBI:30413"/>
        <label>1</label>
    </ligand>
</feature>
<keyword evidence="7" id="KW-0812">Transmembrane</keyword>
<gene>
    <name evidence="18" type="primary">torC</name>
    <name evidence="18" type="ORF">IC627_05410</name>
    <name evidence="17" type="ORF">PDPUS_1_02160</name>
</gene>
<proteinExistence type="inferred from homology"/>
<dbReference type="GO" id="GO:0009276">
    <property type="term" value="C:Gram-negative-bacterium-type cell wall"/>
    <property type="evidence" value="ECO:0007669"/>
    <property type="project" value="UniProtKB-UniRule"/>
</dbReference>
<evidence type="ECO:0000256" key="4">
    <source>
        <dbReference type="ARBA" id="ARBA00022475"/>
    </source>
</evidence>
<dbReference type="InterPro" id="IPR005126">
    <property type="entry name" value="NapC/NirT_cyt_c_N"/>
</dbReference>
<keyword evidence="5 13" id="KW-0997">Cell inner membrane</keyword>
<feature type="binding site" description="axial binding residue" evidence="15">
    <location>
        <position position="175"/>
    </location>
    <ligand>
        <name>heme</name>
        <dbReference type="ChEBI" id="CHEBI:30413"/>
        <label>4</label>
    </ligand>
    <ligandPart>
        <name>Fe</name>
        <dbReference type="ChEBI" id="CHEBI:18248"/>
    </ligandPart>
</feature>
<keyword evidence="10" id="KW-1133">Transmembrane helix</keyword>
<feature type="binding site" description="covalent" evidence="14">
    <location>
        <position position="331"/>
    </location>
    <ligand>
        <name>heme</name>
        <dbReference type="ChEBI" id="CHEBI:30413"/>
        <label>5</label>
    </ligand>
</feature>
<evidence type="ECO:0000256" key="12">
    <source>
        <dbReference type="ARBA" id="ARBA00023136"/>
    </source>
</evidence>
<reference evidence="19" key="2">
    <citation type="submission" date="2017-05" db="EMBL/GenBank/DDBJ databases">
        <title>Whole genome sequence of fish pathogenic bacteria, Photobacterium damselae subsp. piscicida, strain 91-197, isolated from hybrid striped bass (Morone sp.) in USA.</title>
        <authorList>
            <person name="Teru Y."/>
            <person name="Hikima J."/>
            <person name="Kono T."/>
            <person name="Sakai M."/>
            <person name="Takano T."/>
            <person name="Hawke J.P."/>
            <person name="Takeyama H."/>
            <person name="Aoki T."/>
        </authorList>
    </citation>
    <scope>NUCLEOTIDE SEQUENCE [LARGE SCALE GENOMIC DNA]</scope>
    <source>
        <strain evidence="19">91-197</strain>
    </source>
</reference>
<dbReference type="InterPro" id="IPR018588">
    <property type="entry name" value="Dihaem_cytochrome-c"/>
</dbReference>
<keyword evidence="3 13" id="KW-0813">Transport</keyword>